<name>A0A0A9FF92_ARUDO</name>
<organism evidence="1">
    <name type="scientific">Arundo donax</name>
    <name type="common">Giant reed</name>
    <name type="synonym">Donax arundinaceus</name>
    <dbReference type="NCBI Taxonomy" id="35708"/>
    <lineage>
        <taxon>Eukaryota</taxon>
        <taxon>Viridiplantae</taxon>
        <taxon>Streptophyta</taxon>
        <taxon>Embryophyta</taxon>
        <taxon>Tracheophyta</taxon>
        <taxon>Spermatophyta</taxon>
        <taxon>Magnoliopsida</taxon>
        <taxon>Liliopsida</taxon>
        <taxon>Poales</taxon>
        <taxon>Poaceae</taxon>
        <taxon>PACMAD clade</taxon>
        <taxon>Arundinoideae</taxon>
        <taxon>Arundineae</taxon>
        <taxon>Arundo</taxon>
    </lineage>
</organism>
<accession>A0A0A9FF92</accession>
<dbReference type="EMBL" id="GBRH01187997">
    <property type="protein sequence ID" value="JAE09899.1"/>
    <property type="molecule type" value="Transcribed_RNA"/>
</dbReference>
<protein>
    <submittedName>
        <fullName evidence="1">Uncharacterized protein</fullName>
    </submittedName>
</protein>
<dbReference type="AlphaFoldDB" id="A0A0A9FF92"/>
<proteinExistence type="predicted"/>
<reference evidence="1" key="2">
    <citation type="journal article" date="2015" name="Data Brief">
        <title>Shoot transcriptome of the giant reed, Arundo donax.</title>
        <authorList>
            <person name="Barrero R.A."/>
            <person name="Guerrero F.D."/>
            <person name="Moolhuijzen P."/>
            <person name="Goolsby J.A."/>
            <person name="Tidwell J."/>
            <person name="Bellgard S.E."/>
            <person name="Bellgard M.I."/>
        </authorList>
    </citation>
    <scope>NUCLEOTIDE SEQUENCE</scope>
    <source>
        <tissue evidence="1">Shoot tissue taken approximately 20 cm above the soil surface</tissue>
    </source>
</reference>
<reference evidence="1" key="1">
    <citation type="submission" date="2014-09" db="EMBL/GenBank/DDBJ databases">
        <authorList>
            <person name="Magalhaes I.L.F."/>
            <person name="Oliveira U."/>
            <person name="Santos F.R."/>
            <person name="Vidigal T.H.D.A."/>
            <person name="Brescovit A.D."/>
            <person name="Santos A.J."/>
        </authorList>
    </citation>
    <scope>NUCLEOTIDE SEQUENCE</scope>
    <source>
        <tissue evidence="1">Shoot tissue taken approximately 20 cm above the soil surface</tissue>
    </source>
</reference>
<evidence type="ECO:0000313" key="1">
    <source>
        <dbReference type="EMBL" id="JAE09899.1"/>
    </source>
</evidence>
<sequence length="30" mass="3431">MNHSCRIYLDVNYIGVRKGWTSTGTDDTRA</sequence>